<gene>
    <name evidence="6" type="ORF">TTAC_LOCUS2892</name>
</gene>
<proteinExistence type="predicted"/>
<dbReference type="InterPro" id="IPR036322">
    <property type="entry name" value="WD40_repeat_dom_sf"/>
</dbReference>
<organism evidence="8">
    <name type="scientific">Hydatigena taeniaeformis</name>
    <name type="common">Feline tapeworm</name>
    <name type="synonym">Taenia taeniaeformis</name>
    <dbReference type="NCBI Taxonomy" id="6205"/>
    <lineage>
        <taxon>Eukaryota</taxon>
        <taxon>Metazoa</taxon>
        <taxon>Spiralia</taxon>
        <taxon>Lophotrochozoa</taxon>
        <taxon>Platyhelminthes</taxon>
        <taxon>Cestoda</taxon>
        <taxon>Eucestoda</taxon>
        <taxon>Cyclophyllidea</taxon>
        <taxon>Taeniidae</taxon>
        <taxon>Hydatigera</taxon>
    </lineage>
</organism>
<evidence type="ECO:0000256" key="5">
    <source>
        <dbReference type="SAM" id="MobiDB-lite"/>
    </source>
</evidence>
<dbReference type="SMART" id="SM00320">
    <property type="entry name" value="WD40"/>
    <property type="match status" value="2"/>
</dbReference>
<evidence type="ECO:0000256" key="1">
    <source>
        <dbReference type="ARBA" id="ARBA00021125"/>
    </source>
</evidence>
<keyword evidence="7" id="KW-1185">Reference proteome</keyword>
<evidence type="ECO:0000313" key="7">
    <source>
        <dbReference type="Proteomes" id="UP000274429"/>
    </source>
</evidence>
<protein>
    <recommendedName>
        <fullName evidence="1">WD repeat-containing protein 89</fullName>
    </recommendedName>
</protein>
<dbReference type="Proteomes" id="UP000274429">
    <property type="component" value="Unassembled WGS sequence"/>
</dbReference>
<sequence length="382" mass="42570">MLKGLRKRIFEDITFTAAISTPRAVLVSCLEDKFVFFDSSSLKKSSYRVEGSSRCVVMDFARATTNIFLSGDFDGIVRLWDLRNPRHPTSASRAGRSFLPMGATFNAAAVSADASLVCAGSCAVAGKRKHIDKMGKKSKRPRKSLDGDINDSGDGDERDVDSGGEPSAYLVYWDTRWMEQPLLMLNDIHSDDVNHLVFETNSTHAPSRLLSCADDGLVCLTDPTAPPEDRLIEVFNAECQANYCGFLNPAVSTDANIGIYAFYNMRSHVTVWPLASEEIDSQWRRLKTPTHARYLLSATRLPGLQPAICLLSTSAVKRDIRLSFVNPEKAEIVTRRRLFKEDYKFDCDAFYADVVCSSTMEDTLEVLVVTRHSIHRLMGKVT</sequence>
<accession>A0A0R3WQ67</accession>
<evidence type="ECO:0000313" key="6">
    <source>
        <dbReference type="EMBL" id="VDM21449.1"/>
    </source>
</evidence>
<feature type="compositionally biased region" description="Acidic residues" evidence="5">
    <location>
        <begin position="148"/>
        <end position="159"/>
    </location>
</feature>
<dbReference type="STRING" id="6205.A0A0R3WQ67"/>
<dbReference type="EMBL" id="UYWX01001647">
    <property type="protein sequence ID" value="VDM21449.1"/>
    <property type="molecule type" value="Genomic_DNA"/>
</dbReference>
<reference evidence="8" key="1">
    <citation type="submission" date="2017-02" db="UniProtKB">
        <authorList>
            <consortium name="WormBaseParasite"/>
        </authorList>
    </citation>
    <scope>IDENTIFICATION</scope>
</reference>
<reference evidence="6 7" key="2">
    <citation type="submission" date="2018-11" db="EMBL/GenBank/DDBJ databases">
        <authorList>
            <consortium name="Pathogen Informatics"/>
        </authorList>
    </citation>
    <scope>NUCLEOTIDE SEQUENCE [LARGE SCALE GENOMIC DNA]</scope>
</reference>
<dbReference type="SUPFAM" id="SSF50978">
    <property type="entry name" value="WD40 repeat-like"/>
    <property type="match status" value="1"/>
</dbReference>
<evidence type="ECO:0000313" key="8">
    <source>
        <dbReference type="WBParaSite" id="TTAC_0000290701-mRNA-1"/>
    </source>
</evidence>
<dbReference type="WBParaSite" id="TTAC_0000290701-mRNA-1">
    <property type="protein sequence ID" value="TTAC_0000290701-mRNA-1"/>
    <property type="gene ID" value="TTAC_0000290701"/>
</dbReference>
<dbReference type="PANTHER" id="PTHR22889">
    <property type="entry name" value="WD REPEAT-CONTAINING PROTEIN 89"/>
    <property type="match status" value="1"/>
</dbReference>
<dbReference type="AlphaFoldDB" id="A0A0R3WQ67"/>
<dbReference type="InterPro" id="IPR039328">
    <property type="entry name" value="WDR89"/>
</dbReference>
<dbReference type="InterPro" id="IPR015943">
    <property type="entry name" value="WD40/YVTN_repeat-like_dom_sf"/>
</dbReference>
<evidence type="ECO:0000256" key="4">
    <source>
        <dbReference type="PROSITE-ProRule" id="PRU00221"/>
    </source>
</evidence>
<evidence type="ECO:0000256" key="3">
    <source>
        <dbReference type="ARBA" id="ARBA00022737"/>
    </source>
</evidence>
<dbReference type="InterPro" id="IPR001680">
    <property type="entry name" value="WD40_rpt"/>
</dbReference>
<dbReference type="OrthoDB" id="6253837at2759"/>
<feature type="region of interest" description="Disordered" evidence="5">
    <location>
        <begin position="133"/>
        <end position="163"/>
    </location>
</feature>
<dbReference type="Gene3D" id="2.130.10.10">
    <property type="entry name" value="YVTN repeat-like/Quinoprotein amine dehydrogenase"/>
    <property type="match status" value="1"/>
</dbReference>
<keyword evidence="3" id="KW-0677">Repeat</keyword>
<evidence type="ECO:0000256" key="2">
    <source>
        <dbReference type="ARBA" id="ARBA00022574"/>
    </source>
</evidence>
<feature type="repeat" description="WD" evidence="4">
    <location>
        <begin position="66"/>
        <end position="90"/>
    </location>
</feature>
<feature type="compositionally biased region" description="Basic residues" evidence="5">
    <location>
        <begin position="133"/>
        <end position="142"/>
    </location>
</feature>
<keyword evidence="2 4" id="KW-0853">WD repeat</keyword>
<dbReference type="PANTHER" id="PTHR22889:SF0">
    <property type="entry name" value="WD REPEAT-CONTAINING PROTEIN 89"/>
    <property type="match status" value="1"/>
</dbReference>
<name>A0A0R3WQ67_HYDTA</name>
<dbReference type="PROSITE" id="PS50082">
    <property type="entry name" value="WD_REPEATS_2"/>
    <property type="match status" value="1"/>
</dbReference>